<dbReference type="Proteomes" id="UP000219565">
    <property type="component" value="Unassembled WGS sequence"/>
</dbReference>
<accession>A0A285KR66</accession>
<dbReference type="AlphaFoldDB" id="A0A285KR66"/>
<reference evidence="2" key="1">
    <citation type="submission" date="2017-09" db="EMBL/GenBank/DDBJ databases">
        <authorList>
            <person name="Varghese N."/>
            <person name="Submissions S."/>
        </authorList>
    </citation>
    <scope>NUCLEOTIDE SEQUENCE [LARGE SCALE GENOMIC DNA]</scope>
    <source>
        <strain evidence="2">DSM 45537</strain>
    </source>
</reference>
<dbReference type="OrthoDB" id="2284173at2"/>
<evidence type="ECO:0000313" key="2">
    <source>
        <dbReference type="Proteomes" id="UP000219565"/>
    </source>
</evidence>
<evidence type="ECO:0000313" key="1">
    <source>
        <dbReference type="EMBL" id="SNY75115.1"/>
    </source>
</evidence>
<dbReference type="STRING" id="1379680.GCA_001612615_00606"/>
<dbReference type="EMBL" id="OBEG01000001">
    <property type="protein sequence ID" value="SNY75115.1"/>
    <property type="molecule type" value="Genomic_DNA"/>
</dbReference>
<proteinExistence type="predicted"/>
<name>A0A285KR66_9NOCA</name>
<organism evidence="1 2">
    <name type="scientific">Nocardia amikacinitolerans</name>
    <dbReference type="NCBI Taxonomy" id="756689"/>
    <lineage>
        <taxon>Bacteria</taxon>
        <taxon>Bacillati</taxon>
        <taxon>Actinomycetota</taxon>
        <taxon>Actinomycetes</taxon>
        <taxon>Mycobacteriales</taxon>
        <taxon>Nocardiaceae</taxon>
        <taxon>Nocardia</taxon>
    </lineage>
</organism>
<gene>
    <name evidence="1" type="ORF">SAMN04244553_0427</name>
</gene>
<sequence length="263" mass="28870">MVEVIEIRAIVGGKAVSREQVLAWESRRADAVLQKFAARLGRRGMAELMPDRTIDEVRGASLDVRRSESTTLKIRLGHAGVYAMLRRELALSERMTRIGVAASRGRTKHAITRLEVPGYSAERFAAWFDDLTAVNAETDMIGACPDHYLLRGLPDGRQEVVETTGGSPAASRFLIDYAETESLTVPIDPGYPIQIAGQAVLDDGLVIGGVRHQFRDRDGTLEALLTVQFPATVPARLIRQHEWHLAVEFSNWMIAAAPVAATS</sequence>
<protein>
    <submittedName>
        <fullName evidence="1">Uncharacterized protein</fullName>
    </submittedName>
</protein>
<dbReference type="RefSeq" id="WP_097243415.1">
    <property type="nucleotide sequence ID" value="NZ_OBEG01000001.1"/>
</dbReference>
<keyword evidence="2" id="KW-1185">Reference proteome</keyword>